<protein>
    <recommendedName>
        <fullName evidence="3">glucan endo-1,3-beta-D-glucosidase</fullName>
        <ecNumber evidence="3">3.2.1.39</ecNumber>
    </recommendedName>
</protein>
<dbReference type="Pfam" id="PF10290">
    <property type="entry name" value="YJL171C_Tos1_N"/>
    <property type="match status" value="1"/>
</dbReference>
<feature type="chain" id="PRO_5042811782" description="glucan endo-1,3-beta-D-glucosidase" evidence="8">
    <location>
        <begin position="23"/>
        <end position="451"/>
    </location>
</feature>
<comment type="catalytic activity">
    <reaction evidence="1">
        <text>Hydrolysis of (1-&gt;3)-beta-D-glucosidic linkages in (1-&gt;3)-beta-D-glucans.</text>
        <dbReference type="EC" id="3.2.1.39"/>
    </reaction>
</comment>
<dbReference type="EMBL" id="JAKLMC020000003">
    <property type="protein sequence ID" value="KAK5957461.1"/>
    <property type="molecule type" value="Genomic_DNA"/>
</dbReference>
<sequence length="451" mass="47206">MKYTTTIAAVVAASASTVLGDAQQINGNWYSSAVERIVFTDWGQAGTYSKVTDMSNGQCTKEQVSFSGGMSPLDGEVSWHFRGPMHLKQFAFYTPGSSSAKRWVKPNSSERRHGHGHQERAVGDIVTATINGQVVTWANNYGGAAAATPAPSASSVGVAAAPAAAPSKAAQSSSAPKVEKNSSIPVVNAGAGNWGRQAYYNAESTTADGLVFLNNMGGQGSGVFDNNMGNSLSYMAADTKSGSASEQVLADTLIEDNTEVIIYSDKPCDGDSCGAHRPGTVAYHGFDGENKLFLLEFDMPMSGKTGWNMDMPAAWMLNAAIARTEQYGDCSCWGSGCGEWDVFEVLDSGNHRAISAIHAGAMSGTETHYFERPVSKTIKAAVVFDGANSSGQVIVLSDDTNFDAVLADDIVAQFGTKPAGQGVLAGAARIAGEVGDMVEKLTATFKLGSFS</sequence>
<comment type="caution">
    <text evidence="11">The sequence shown here is derived from an EMBL/GenBank/DDBJ whole genome shotgun (WGS) entry which is preliminary data.</text>
</comment>
<feature type="domain" description="Cell wall protein YJL171C/Tos1 N-terminal" evidence="10">
    <location>
        <begin position="36"/>
        <end position="95"/>
    </location>
</feature>
<evidence type="ECO:0000313" key="12">
    <source>
        <dbReference type="Proteomes" id="UP001316803"/>
    </source>
</evidence>
<keyword evidence="5" id="KW-0378">Hydrolase</keyword>
<evidence type="ECO:0000256" key="8">
    <source>
        <dbReference type="SAM" id="SignalP"/>
    </source>
</evidence>
<reference evidence="11 12" key="1">
    <citation type="submission" date="2022-12" db="EMBL/GenBank/DDBJ databases">
        <title>Genomic features and morphological characterization of a novel Knufia sp. strain isolated from spacecraft assembly facility.</title>
        <authorList>
            <person name="Teixeira M."/>
            <person name="Chander A.M."/>
            <person name="Stajich J.E."/>
            <person name="Venkateswaran K."/>
        </authorList>
    </citation>
    <scope>NUCLEOTIDE SEQUENCE [LARGE SCALE GENOMIC DNA]</scope>
    <source>
        <strain evidence="11 12">FJI-L2-BK-P2</strain>
    </source>
</reference>
<dbReference type="InterPro" id="IPR018805">
    <property type="entry name" value="YJL171C/Tos1_C"/>
</dbReference>
<gene>
    <name evidence="11" type="primary">TOS1</name>
    <name evidence="11" type="ORF">OHC33_001836</name>
</gene>
<evidence type="ECO:0000259" key="9">
    <source>
        <dbReference type="Pfam" id="PF10287"/>
    </source>
</evidence>
<feature type="domain" description="Cell wall protein YJL171C/Tos1 C-terminal" evidence="9">
    <location>
        <begin position="192"/>
        <end position="413"/>
    </location>
</feature>
<evidence type="ECO:0000256" key="4">
    <source>
        <dbReference type="ARBA" id="ARBA00022729"/>
    </source>
</evidence>
<keyword evidence="4 8" id="KW-0732">Signal</keyword>
<keyword evidence="12" id="KW-1185">Reference proteome</keyword>
<dbReference type="GO" id="GO:0071555">
    <property type="term" value="P:cell wall organization"/>
    <property type="evidence" value="ECO:0007669"/>
    <property type="project" value="UniProtKB-KW"/>
</dbReference>
<dbReference type="Pfam" id="PF10287">
    <property type="entry name" value="YJL171C_Tos1_C"/>
    <property type="match status" value="1"/>
</dbReference>
<evidence type="ECO:0000256" key="5">
    <source>
        <dbReference type="ARBA" id="ARBA00022801"/>
    </source>
</evidence>
<organism evidence="11 12">
    <name type="scientific">Knufia fluminis</name>
    <dbReference type="NCBI Taxonomy" id="191047"/>
    <lineage>
        <taxon>Eukaryota</taxon>
        <taxon>Fungi</taxon>
        <taxon>Dikarya</taxon>
        <taxon>Ascomycota</taxon>
        <taxon>Pezizomycotina</taxon>
        <taxon>Eurotiomycetes</taxon>
        <taxon>Chaetothyriomycetidae</taxon>
        <taxon>Chaetothyriales</taxon>
        <taxon>Trichomeriaceae</taxon>
        <taxon>Knufia</taxon>
    </lineage>
</organism>
<evidence type="ECO:0000256" key="2">
    <source>
        <dbReference type="ARBA" id="ARBA00006055"/>
    </source>
</evidence>
<accession>A0AAN8FFB4</accession>
<evidence type="ECO:0000256" key="3">
    <source>
        <dbReference type="ARBA" id="ARBA00012780"/>
    </source>
</evidence>
<evidence type="ECO:0000256" key="7">
    <source>
        <dbReference type="ARBA" id="ARBA00023316"/>
    </source>
</evidence>
<dbReference type="Proteomes" id="UP001316803">
    <property type="component" value="Unassembled WGS sequence"/>
</dbReference>
<dbReference type="GO" id="GO:0009277">
    <property type="term" value="C:fungal-type cell wall"/>
    <property type="evidence" value="ECO:0007669"/>
    <property type="project" value="TreeGrafter"/>
</dbReference>
<dbReference type="InterPro" id="IPR018807">
    <property type="entry name" value="YJL171C/Tos1_N"/>
</dbReference>
<dbReference type="GO" id="GO:0042973">
    <property type="term" value="F:glucan endo-1,3-beta-D-glucosidase activity"/>
    <property type="evidence" value="ECO:0007669"/>
    <property type="project" value="UniProtKB-EC"/>
</dbReference>
<keyword evidence="7" id="KW-0961">Cell wall biogenesis/degradation</keyword>
<evidence type="ECO:0000256" key="1">
    <source>
        <dbReference type="ARBA" id="ARBA00000382"/>
    </source>
</evidence>
<name>A0AAN8FFB4_9EURO</name>
<keyword evidence="6" id="KW-0326">Glycosidase</keyword>
<evidence type="ECO:0000313" key="11">
    <source>
        <dbReference type="EMBL" id="KAK5957461.1"/>
    </source>
</evidence>
<feature type="signal peptide" evidence="8">
    <location>
        <begin position="1"/>
        <end position="22"/>
    </location>
</feature>
<comment type="similarity">
    <text evidence="2">Belongs to the PGA52 family.</text>
</comment>
<dbReference type="PANTHER" id="PTHR31737:SF2">
    <property type="entry name" value="PROTEIN TOS1"/>
    <property type="match status" value="1"/>
</dbReference>
<dbReference type="EC" id="3.2.1.39" evidence="3"/>
<proteinExistence type="inferred from homology"/>
<evidence type="ECO:0000256" key="6">
    <source>
        <dbReference type="ARBA" id="ARBA00023295"/>
    </source>
</evidence>
<evidence type="ECO:0000259" key="10">
    <source>
        <dbReference type="Pfam" id="PF10290"/>
    </source>
</evidence>
<dbReference type="PANTHER" id="PTHR31737">
    <property type="entry name" value="PROTEIN TOS1"/>
    <property type="match status" value="1"/>
</dbReference>
<dbReference type="AlphaFoldDB" id="A0AAN8FFB4"/>